<dbReference type="PROSITE" id="PS51698">
    <property type="entry name" value="U_BOX"/>
    <property type="match status" value="1"/>
</dbReference>
<feature type="repeat" description="ARM" evidence="7">
    <location>
        <begin position="846"/>
        <end position="888"/>
    </location>
</feature>
<comment type="caution">
    <text evidence="10">The sequence shown here is derived from an EMBL/GenBank/DDBJ whole genome shotgun (WGS) entry which is preliminary data.</text>
</comment>
<evidence type="ECO:0000256" key="4">
    <source>
        <dbReference type="ARBA" id="ARBA00022679"/>
    </source>
</evidence>
<dbReference type="SUPFAM" id="SSF48371">
    <property type="entry name" value="ARM repeat"/>
    <property type="match status" value="1"/>
</dbReference>
<dbReference type="Pfam" id="PF25598">
    <property type="entry name" value="ARM_PUB"/>
    <property type="match status" value="1"/>
</dbReference>
<dbReference type="AlphaFoldDB" id="A0A921QHA0"/>
<dbReference type="Proteomes" id="UP000807115">
    <property type="component" value="Chromosome 7"/>
</dbReference>
<dbReference type="PANTHER" id="PTHR23315:SF7">
    <property type="entry name" value="U-BOX DOMAIN-CONTAINING PROTEIN 4"/>
    <property type="match status" value="1"/>
</dbReference>
<feature type="compositionally biased region" description="Polar residues" evidence="8">
    <location>
        <begin position="548"/>
        <end position="569"/>
    </location>
</feature>
<keyword evidence="6" id="KW-0833">Ubl conjugation pathway</keyword>
<dbReference type="PROSITE" id="PS50176">
    <property type="entry name" value="ARM_REPEAT"/>
    <property type="match status" value="3"/>
</dbReference>
<feature type="repeat" description="ARM" evidence="7">
    <location>
        <begin position="764"/>
        <end position="806"/>
    </location>
</feature>
<evidence type="ECO:0000256" key="5">
    <source>
        <dbReference type="ARBA" id="ARBA00022737"/>
    </source>
</evidence>
<evidence type="ECO:0000313" key="10">
    <source>
        <dbReference type="EMBL" id="KAG0522149.1"/>
    </source>
</evidence>
<dbReference type="SMART" id="SM00185">
    <property type="entry name" value="ARM"/>
    <property type="match status" value="6"/>
</dbReference>
<feature type="compositionally biased region" description="Low complexity" evidence="8">
    <location>
        <begin position="621"/>
        <end position="634"/>
    </location>
</feature>
<dbReference type="InterPro" id="IPR057314">
    <property type="entry name" value="PUB2-4-like_N"/>
</dbReference>
<dbReference type="InterPro" id="IPR058678">
    <property type="entry name" value="ARM_PUB"/>
</dbReference>
<organism evidence="10 11">
    <name type="scientific">Sorghum bicolor</name>
    <name type="common">Sorghum</name>
    <name type="synonym">Sorghum vulgare</name>
    <dbReference type="NCBI Taxonomy" id="4558"/>
    <lineage>
        <taxon>Eukaryota</taxon>
        <taxon>Viridiplantae</taxon>
        <taxon>Streptophyta</taxon>
        <taxon>Embryophyta</taxon>
        <taxon>Tracheophyta</taxon>
        <taxon>Spermatophyta</taxon>
        <taxon>Magnoliopsida</taxon>
        <taxon>Liliopsida</taxon>
        <taxon>Poales</taxon>
        <taxon>Poaceae</taxon>
        <taxon>PACMAD clade</taxon>
        <taxon>Panicoideae</taxon>
        <taxon>Andropogonodae</taxon>
        <taxon>Andropogoneae</taxon>
        <taxon>Sorghinae</taxon>
        <taxon>Sorghum</taxon>
    </lineage>
</organism>
<dbReference type="SUPFAM" id="SSF57850">
    <property type="entry name" value="RING/U-box"/>
    <property type="match status" value="1"/>
</dbReference>
<dbReference type="Pfam" id="PF25240">
    <property type="entry name" value="PUB2_N"/>
    <property type="match status" value="1"/>
</dbReference>
<reference evidence="10" key="2">
    <citation type="submission" date="2020-10" db="EMBL/GenBank/DDBJ databases">
        <authorList>
            <person name="Cooper E.A."/>
            <person name="Brenton Z.W."/>
            <person name="Flinn B.S."/>
            <person name="Jenkins J."/>
            <person name="Shu S."/>
            <person name="Flowers D."/>
            <person name="Luo F."/>
            <person name="Wang Y."/>
            <person name="Xia P."/>
            <person name="Barry K."/>
            <person name="Daum C."/>
            <person name="Lipzen A."/>
            <person name="Yoshinaga Y."/>
            <person name="Schmutz J."/>
            <person name="Saski C."/>
            <person name="Vermerris W."/>
            <person name="Kresovich S."/>
        </authorList>
    </citation>
    <scope>NUCLEOTIDE SEQUENCE</scope>
</reference>
<dbReference type="InterPro" id="IPR000225">
    <property type="entry name" value="Armadillo"/>
</dbReference>
<keyword evidence="5" id="KW-0677">Repeat</keyword>
<dbReference type="FunFam" id="1.25.10.10:FF:000082">
    <property type="entry name" value="RING-type E3 ubiquitin transferase"/>
    <property type="match status" value="1"/>
</dbReference>
<evidence type="ECO:0000256" key="7">
    <source>
        <dbReference type="PROSITE-ProRule" id="PRU00259"/>
    </source>
</evidence>
<comment type="pathway">
    <text evidence="2">Protein modification; protein ubiquitination.</text>
</comment>
<keyword evidence="4" id="KW-0808">Transferase</keyword>
<accession>A0A921QHA0</accession>
<feature type="region of interest" description="Disordered" evidence="8">
    <location>
        <begin position="535"/>
        <end position="593"/>
    </location>
</feature>
<proteinExistence type="predicted"/>
<feature type="compositionally biased region" description="Pro residues" evidence="8">
    <location>
        <begin position="155"/>
        <end position="175"/>
    </location>
</feature>
<dbReference type="EC" id="2.3.2.27" evidence="3"/>
<evidence type="ECO:0000256" key="3">
    <source>
        <dbReference type="ARBA" id="ARBA00012483"/>
    </source>
</evidence>
<evidence type="ECO:0000256" key="1">
    <source>
        <dbReference type="ARBA" id="ARBA00000900"/>
    </source>
</evidence>
<feature type="compositionally biased region" description="Basic and acidic residues" evidence="8">
    <location>
        <begin position="139"/>
        <end position="150"/>
    </location>
</feature>
<dbReference type="OMA" id="FIWQIES"/>
<dbReference type="CDD" id="cd16664">
    <property type="entry name" value="RING-Ubox_PUB"/>
    <property type="match status" value="1"/>
</dbReference>
<feature type="repeat" description="ARM" evidence="7">
    <location>
        <begin position="887"/>
        <end position="928"/>
    </location>
</feature>
<dbReference type="InterPro" id="IPR003613">
    <property type="entry name" value="Ubox_domain"/>
</dbReference>
<dbReference type="FunFam" id="3.30.40.10:FF:000218">
    <property type="entry name" value="RING-type E3 ubiquitin transferase"/>
    <property type="match status" value="1"/>
</dbReference>
<feature type="region of interest" description="Disordered" evidence="8">
    <location>
        <begin position="620"/>
        <end position="706"/>
    </location>
</feature>
<feature type="domain" description="U-box" evidence="9">
    <location>
        <begin position="412"/>
        <end position="486"/>
    </location>
</feature>
<evidence type="ECO:0000256" key="8">
    <source>
        <dbReference type="SAM" id="MobiDB-lite"/>
    </source>
</evidence>
<feature type="compositionally biased region" description="Basic and acidic residues" evidence="8">
    <location>
        <begin position="583"/>
        <end position="593"/>
    </location>
</feature>
<dbReference type="Gene3D" id="1.25.10.10">
    <property type="entry name" value="Leucine-rich Repeat Variant"/>
    <property type="match status" value="1"/>
</dbReference>
<comment type="catalytic activity">
    <reaction evidence="1">
        <text>S-ubiquitinyl-[E2 ubiquitin-conjugating enzyme]-L-cysteine + [acceptor protein]-L-lysine = [E2 ubiquitin-conjugating enzyme]-L-cysteine + N(6)-ubiquitinyl-[acceptor protein]-L-lysine.</text>
        <dbReference type="EC" id="2.3.2.27"/>
    </reaction>
</comment>
<sequence>MRERGKHERNVDGASEEPSGLGVAATCLKGAGRQPRQKGAGAVINALRGVVSYGGSRISVAGRKVPSVPRIAAAMCTEAGPARLAPDLLAAAAHQTRREENGRAQPLHHHHLYLGDESSDLPFLFSSRLVVSFSASASDTRREERGREGEGSLQPDPPPPSPPPPGSPPTPPPSPTRLQVRSGLMDNLSPSTLLNSISCLGALTSDVSTVRPKPIQKYCKNVYDVSSIVNPLVEDLCKSPEEQLNEVLKDLDTAVNEASGLIGNWHQTTSKIYFGWQIESVISDIQGCSLQLCQLVNSLLPSLTGRACTCIEKLQDINYERMFDLIKEVAVELAETNAVGSENLLKLSSLLSLSTNMELYMESVSLENLRTRALRSENREELELAEQMIPLVNYMHDHLLREKQQLSINGVPIPADFCCPLSLELMSDPVIVASGQTYERVYIKLWLDEGFTICPKTRQRLGHSNLIPNYTVKALIANWCESHDIRLPDPMKSLKLNFPSAASSLQDSSAAGGSPLHPSVVSRANIPGSPEADVYLRNLNGASPPHSLANQNSHVHEVSTSQTSENANGSAPDVSRLSLASSEARESSLEGRRGGLIGQMSEHSTEEAFQSSNLDRDLQDNLASSSLNGSLPNSGQLDGECDNGVTRVPSDRTNYSSDASGEVTDGGGAPVASSVPQREHLIPPRLGPRGQFIRRQPSDRGFPRIISSSTMDARSDLSAIENQVRKLIDDLRSDSIDVQRSAASDLRSLAKHNMENRIVIANCGAVNLLVSLLHSPDAKTQEHAVTALLNLSINDNNKIAIANADAVDPLIHVLETGNPEAKENSAATLFSLSVIEENKVRIGRSGAIKPLVDLLGNGTPRGKKDAATALFNLSILHENKARIVQADAVRHLVELMDPAAGMVDKAVAVLANLATIPEGRNAIGQARGIPALVEVVELGSARGKENAAAALLQLCTNSNRFCSIVLQEGAVPPLVALSQSGTPRAREKAQALLSYFRSQRHGNSARR</sequence>
<protein>
    <recommendedName>
        <fullName evidence="3">RING-type E3 ubiquitin transferase</fullName>
        <ecNumber evidence="3">2.3.2.27</ecNumber>
    </recommendedName>
</protein>
<dbReference type="Gramene" id="EES14396">
    <property type="protein sequence ID" value="EES14396"/>
    <property type="gene ID" value="SORBI_3007G011400"/>
</dbReference>
<dbReference type="GO" id="GO:0016567">
    <property type="term" value="P:protein ubiquitination"/>
    <property type="evidence" value="ECO:0007669"/>
    <property type="project" value="InterPro"/>
</dbReference>
<feature type="region of interest" description="Disordered" evidence="8">
    <location>
        <begin position="135"/>
        <end position="181"/>
    </location>
</feature>
<name>A0A921QHA0_SORBI</name>
<dbReference type="InterPro" id="IPR045210">
    <property type="entry name" value="RING-Ubox_PUB"/>
</dbReference>
<feature type="compositionally biased region" description="Basic and acidic residues" evidence="8">
    <location>
        <begin position="1"/>
        <end position="11"/>
    </location>
</feature>
<dbReference type="InterPro" id="IPR016024">
    <property type="entry name" value="ARM-type_fold"/>
</dbReference>
<evidence type="ECO:0000256" key="6">
    <source>
        <dbReference type="ARBA" id="ARBA00022786"/>
    </source>
</evidence>
<dbReference type="InterPro" id="IPR011989">
    <property type="entry name" value="ARM-like"/>
</dbReference>
<evidence type="ECO:0000313" key="11">
    <source>
        <dbReference type="Proteomes" id="UP000807115"/>
    </source>
</evidence>
<dbReference type="SMART" id="SM00504">
    <property type="entry name" value="Ubox"/>
    <property type="match status" value="1"/>
</dbReference>
<evidence type="ECO:0000256" key="2">
    <source>
        <dbReference type="ARBA" id="ARBA00004906"/>
    </source>
</evidence>
<reference evidence="10" key="1">
    <citation type="journal article" date="2019" name="BMC Genomics">
        <title>A new reference genome for Sorghum bicolor reveals high levels of sequence similarity between sweet and grain genotypes: implications for the genetics of sugar metabolism.</title>
        <authorList>
            <person name="Cooper E.A."/>
            <person name="Brenton Z.W."/>
            <person name="Flinn B.S."/>
            <person name="Jenkins J."/>
            <person name="Shu S."/>
            <person name="Flowers D."/>
            <person name="Luo F."/>
            <person name="Wang Y."/>
            <person name="Xia P."/>
            <person name="Barry K."/>
            <person name="Daum C."/>
            <person name="Lipzen A."/>
            <person name="Yoshinaga Y."/>
            <person name="Schmutz J."/>
            <person name="Saski C."/>
            <person name="Vermerris W."/>
            <person name="Kresovich S."/>
        </authorList>
    </citation>
    <scope>NUCLEOTIDE SEQUENCE</scope>
</reference>
<dbReference type="InterPro" id="IPR013083">
    <property type="entry name" value="Znf_RING/FYVE/PHD"/>
</dbReference>
<feature type="region of interest" description="Disordered" evidence="8">
    <location>
        <begin position="1"/>
        <end position="20"/>
    </location>
</feature>
<gene>
    <name evidence="10" type="ORF">BDA96_07G011900</name>
</gene>
<dbReference type="Pfam" id="PF04564">
    <property type="entry name" value="U-box"/>
    <property type="match status" value="1"/>
</dbReference>
<dbReference type="PANTHER" id="PTHR23315">
    <property type="entry name" value="U BOX DOMAIN-CONTAINING"/>
    <property type="match status" value="1"/>
</dbReference>
<evidence type="ECO:0000259" key="9">
    <source>
        <dbReference type="PROSITE" id="PS51698"/>
    </source>
</evidence>
<dbReference type="EMBL" id="CM027686">
    <property type="protein sequence ID" value="KAG0522149.1"/>
    <property type="molecule type" value="Genomic_DNA"/>
</dbReference>
<dbReference type="GO" id="GO:0061630">
    <property type="term" value="F:ubiquitin protein ligase activity"/>
    <property type="evidence" value="ECO:0007669"/>
    <property type="project" value="UniProtKB-EC"/>
</dbReference>
<dbReference type="Gene3D" id="3.30.40.10">
    <property type="entry name" value="Zinc/RING finger domain, C3HC4 (zinc finger)"/>
    <property type="match status" value="1"/>
</dbReference>